<keyword evidence="3" id="KW-1185">Reference proteome</keyword>
<dbReference type="EMBL" id="VUMN01000008">
    <property type="protein sequence ID" value="MSS58196.1"/>
    <property type="molecule type" value="Genomic_DNA"/>
</dbReference>
<keyword evidence="1" id="KW-0175">Coiled coil</keyword>
<protein>
    <recommendedName>
        <fullName evidence="4">DUF3847 domain-containing protein</fullName>
    </recommendedName>
</protein>
<evidence type="ECO:0008006" key="4">
    <source>
        <dbReference type="Google" id="ProtNLM"/>
    </source>
</evidence>
<reference evidence="2 3" key="1">
    <citation type="submission" date="2019-08" db="EMBL/GenBank/DDBJ databases">
        <title>In-depth cultivation of the pig gut microbiome towards novel bacterial diversity and tailored functional studies.</title>
        <authorList>
            <person name="Wylensek D."/>
            <person name="Hitch T.C.A."/>
            <person name="Clavel T."/>
        </authorList>
    </citation>
    <scope>NUCLEOTIDE SEQUENCE [LARGE SCALE GENOMIC DNA]</scope>
    <source>
        <strain evidence="2 3">Oil+RF-744-GAM-WT-6</strain>
    </source>
</reference>
<gene>
    <name evidence="2" type="ORF">FYJ51_04675</name>
</gene>
<dbReference type="RefSeq" id="WP_154503849.1">
    <property type="nucleotide sequence ID" value="NZ_VUMN01000008.1"/>
</dbReference>
<organism evidence="2 3">
    <name type="scientific">Stecheria intestinalis</name>
    <dbReference type="NCBI Taxonomy" id="2606630"/>
    <lineage>
        <taxon>Bacteria</taxon>
        <taxon>Bacillati</taxon>
        <taxon>Bacillota</taxon>
        <taxon>Erysipelotrichia</taxon>
        <taxon>Erysipelotrichales</taxon>
        <taxon>Erysipelotrichaceae</taxon>
        <taxon>Stecheria</taxon>
    </lineage>
</organism>
<evidence type="ECO:0000313" key="3">
    <source>
        <dbReference type="Proteomes" id="UP000461880"/>
    </source>
</evidence>
<proteinExistence type="predicted"/>
<evidence type="ECO:0000313" key="2">
    <source>
        <dbReference type="EMBL" id="MSS58196.1"/>
    </source>
</evidence>
<dbReference type="AlphaFoldDB" id="A0A7X2NRE0"/>
<dbReference type="Proteomes" id="UP000461880">
    <property type="component" value="Unassembled WGS sequence"/>
</dbReference>
<evidence type="ECO:0000256" key="1">
    <source>
        <dbReference type="SAM" id="Coils"/>
    </source>
</evidence>
<feature type="coiled-coil region" evidence="1">
    <location>
        <begin position="2"/>
        <end position="42"/>
    </location>
</feature>
<sequence length="110" mass="12638">MIQNEEKSKEQIKAEKAVEQAKARLLEANRKASQKKRQAENRHKYMMGGIVHRYFPECYEFDEQELNRILASAIKSDQCQRIIELVRKESAGNGKLGKDISIDGGSQNEE</sequence>
<comment type="caution">
    <text evidence="2">The sequence shown here is derived from an EMBL/GenBank/DDBJ whole genome shotgun (WGS) entry which is preliminary data.</text>
</comment>
<accession>A0A7X2NRE0</accession>
<name>A0A7X2NRE0_9FIRM</name>